<proteinExistence type="predicted"/>
<dbReference type="Proteomes" id="UP000198860">
    <property type="component" value="Unassembled WGS sequence"/>
</dbReference>
<dbReference type="RefSeq" id="WP_089651390.1">
    <property type="nucleotide sequence ID" value="NZ_FNIZ01000003.1"/>
</dbReference>
<sequence length="251" mass="29764">MLYTKEEIENHVIDFDLWQHEVYEHFSSMMNQRETPYPCVPGIQGFMKNMLRFGFVDDPRTDESIDQLAGLLKEYGEISRDTGNYASLVIFCDTRALLEEQTTIDSYEDLFWNILNKTHKKDPSPWPEGIPKNPEDPAWEFCFNGEPYFAFCATPAHEIRNSRFFPFLLLAFQPRWVFDEINDSTPFGRKIKKVIRKRLVEYDGIPTHPALKWYGQKDNHEWKQYFLKDDESTLPKCPFTSLKNKWKSLRP</sequence>
<dbReference type="AlphaFoldDB" id="A0A1H0HTB3"/>
<dbReference type="InterPro" id="IPR014988">
    <property type="entry name" value="Uncharacterised_YqcI/YcgG"/>
</dbReference>
<evidence type="ECO:0000313" key="2">
    <source>
        <dbReference type="Proteomes" id="UP000198860"/>
    </source>
</evidence>
<organism evidence="1 2">
    <name type="scientific">Halobacillus aidingensis</name>
    <dbReference type="NCBI Taxonomy" id="240303"/>
    <lineage>
        <taxon>Bacteria</taxon>
        <taxon>Bacillati</taxon>
        <taxon>Bacillota</taxon>
        <taxon>Bacilli</taxon>
        <taxon>Bacillales</taxon>
        <taxon>Bacillaceae</taxon>
        <taxon>Halobacillus</taxon>
    </lineage>
</organism>
<dbReference type="OrthoDB" id="112290at2"/>
<evidence type="ECO:0008006" key="3">
    <source>
        <dbReference type="Google" id="ProtNLM"/>
    </source>
</evidence>
<dbReference type="Pfam" id="PF08892">
    <property type="entry name" value="YqcI_YcgG"/>
    <property type="match status" value="1"/>
</dbReference>
<reference evidence="2" key="1">
    <citation type="submission" date="2016-10" db="EMBL/GenBank/DDBJ databases">
        <authorList>
            <person name="Varghese N."/>
            <person name="Submissions S."/>
        </authorList>
    </citation>
    <scope>NUCLEOTIDE SEQUENCE [LARGE SCALE GENOMIC DNA]</scope>
    <source>
        <strain evidence="2">CGMCC 1.3703</strain>
    </source>
</reference>
<dbReference type="PANTHER" id="PTHR40045">
    <property type="entry name" value="YCGG FAMILY PROTEIN"/>
    <property type="match status" value="1"/>
</dbReference>
<gene>
    <name evidence="1" type="ORF">SAMN05421677_103274</name>
</gene>
<dbReference type="STRING" id="240303.SAMN05421677_103274"/>
<name>A0A1H0HTB3_HALAD</name>
<dbReference type="PANTHER" id="PTHR40045:SF1">
    <property type="entry name" value="YQCI_YCGG FAMILY PROTEIN"/>
    <property type="match status" value="1"/>
</dbReference>
<evidence type="ECO:0000313" key="1">
    <source>
        <dbReference type="EMBL" id="SDO22354.1"/>
    </source>
</evidence>
<protein>
    <recommendedName>
        <fullName evidence="3">YqcI/YcgG family protein</fullName>
    </recommendedName>
</protein>
<keyword evidence="2" id="KW-1185">Reference proteome</keyword>
<dbReference type="EMBL" id="FNIZ01000003">
    <property type="protein sequence ID" value="SDO22354.1"/>
    <property type="molecule type" value="Genomic_DNA"/>
</dbReference>
<accession>A0A1H0HTB3</accession>